<protein>
    <recommendedName>
        <fullName evidence="1">BTB domain-containing protein</fullName>
    </recommendedName>
</protein>
<sequence length="310" mass="35286">MQSPETVHTPQVVVMELPILPRENAMDVQESAYTVDRLHTAFSSPAGDVTLSARGGQTFFRVHSYTLKTTSGFFRTMYDLPQSNSPVDDIIYLDEGAEVLEPLLRMVCGLPLQELTNCDLIEKILFAAEKYDMPGPISILRLYAATPLLLEQPLRLFSIACRYGWEKEAKLASRQNLELDLFEPTHQDTLAQLPSKALLDLMNLRHKRREQLRQRLDNPPFVSGATANCIQCNTTVEYHTWRELKYKMILEMDRRPAGDTILDPGLNEWPEAKACWKAKCPKKDCSRLLYDKGETLRVIKQCIGELPSTV</sequence>
<evidence type="ECO:0000313" key="3">
    <source>
        <dbReference type="Proteomes" id="UP000807342"/>
    </source>
</evidence>
<organism evidence="2 3">
    <name type="scientific">Macrolepiota fuliginosa MF-IS2</name>
    <dbReference type="NCBI Taxonomy" id="1400762"/>
    <lineage>
        <taxon>Eukaryota</taxon>
        <taxon>Fungi</taxon>
        <taxon>Dikarya</taxon>
        <taxon>Basidiomycota</taxon>
        <taxon>Agaricomycotina</taxon>
        <taxon>Agaricomycetes</taxon>
        <taxon>Agaricomycetidae</taxon>
        <taxon>Agaricales</taxon>
        <taxon>Agaricineae</taxon>
        <taxon>Agaricaceae</taxon>
        <taxon>Macrolepiota</taxon>
    </lineage>
</organism>
<dbReference type="InterPro" id="IPR011333">
    <property type="entry name" value="SKP1/BTB/POZ_sf"/>
</dbReference>
<name>A0A9P5XN74_9AGAR</name>
<dbReference type="OrthoDB" id="3238622at2759"/>
<gene>
    <name evidence="2" type="ORF">P691DRAFT_693458</name>
</gene>
<keyword evidence="3" id="KW-1185">Reference proteome</keyword>
<dbReference type="EMBL" id="MU151057">
    <property type="protein sequence ID" value="KAF9453919.1"/>
    <property type="molecule type" value="Genomic_DNA"/>
</dbReference>
<dbReference type="PROSITE" id="PS50097">
    <property type="entry name" value="BTB"/>
    <property type="match status" value="1"/>
</dbReference>
<dbReference type="InterPro" id="IPR000210">
    <property type="entry name" value="BTB/POZ_dom"/>
</dbReference>
<feature type="domain" description="BTB" evidence="1">
    <location>
        <begin position="47"/>
        <end position="107"/>
    </location>
</feature>
<dbReference type="Proteomes" id="UP000807342">
    <property type="component" value="Unassembled WGS sequence"/>
</dbReference>
<comment type="caution">
    <text evidence="2">The sequence shown here is derived from an EMBL/GenBank/DDBJ whole genome shotgun (WGS) entry which is preliminary data.</text>
</comment>
<evidence type="ECO:0000259" key="1">
    <source>
        <dbReference type="PROSITE" id="PS50097"/>
    </source>
</evidence>
<accession>A0A9P5XN74</accession>
<dbReference type="Pfam" id="PF00651">
    <property type="entry name" value="BTB"/>
    <property type="match status" value="1"/>
</dbReference>
<dbReference type="AlphaFoldDB" id="A0A9P5XN74"/>
<reference evidence="2" key="1">
    <citation type="submission" date="2020-11" db="EMBL/GenBank/DDBJ databases">
        <authorList>
            <consortium name="DOE Joint Genome Institute"/>
            <person name="Ahrendt S."/>
            <person name="Riley R."/>
            <person name="Andreopoulos W."/>
            <person name="Labutti K."/>
            <person name="Pangilinan J."/>
            <person name="Ruiz-Duenas F.J."/>
            <person name="Barrasa J.M."/>
            <person name="Sanchez-Garcia M."/>
            <person name="Camarero S."/>
            <person name="Miyauchi S."/>
            <person name="Serrano A."/>
            <person name="Linde D."/>
            <person name="Babiker R."/>
            <person name="Drula E."/>
            <person name="Ayuso-Fernandez I."/>
            <person name="Pacheco R."/>
            <person name="Padilla G."/>
            <person name="Ferreira P."/>
            <person name="Barriuso J."/>
            <person name="Kellner H."/>
            <person name="Castanera R."/>
            <person name="Alfaro M."/>
            <person name="Ramirez L."/>
            <person name="Pisabarro A.G."/>
            <person name="Kuo A."/>
            <person name="Tritt A."/>
            <person name="Lipzen A."/>
            <person name="He G."/>
            <person name="Yan M."/>
            <person name="Ng V."/>
            <person name="Cullen D."/>
            <person name="Martin F."/>
            <person name="Rosso M.-N."/>
            <person name="Henrissat B."/>
            <person name="Hibbett D."/>
            <person name="Martinez A.T."/>
            <person name="Grigoriev I.V."/>
        </authorList>
    </citation>
    <scope>NUCLEOTIDE SEQUENCE</scope>
    <source>
        <strain evidence="2">MF-IS2</strain>
    </source>
</reference>
<dbReference type="CDD" id="cd18186">
    <property type="entry name" value="BTB_POZ_ZBTB_KLHL-like"/>
    <property type="match status" value="1"/>
</dbReference>
<dbReference type="Gene3D" id="3.30.710.10">
    <property type="entry name" value="Potassium Channel Kv1.1, Chain A"/>
    <property type="match status" value="1"/>
</dbReference>
<proteinExistence type="predicted"/>
<dbReference type="SUPFAM" id="SSF54695">
    <property type="entry name" value="POZ domain"/>
    <property type="match status" value="1"/>
</dbReference>
<evidence type="ECO:0000313" key="2">
    <source>
        <dbReference type="EMBL" id="KAF9453919.1"/>
    </source>
</evidence>